<dbReference type="PANTHER" id="PTHR43031:SF1">
    <property type="entry name" value="PYRIDINE NUCLEOTIDE-DISULPHIDE OXIDOREDUCTASE"/>
    <property type="match status" value="1"/>
</dbReference>
<dbReference type="PANTHER" id="PTHR43031">
    <property type="entry name" value="FAD-DEPENDENT OXIDOREDUCTASE"/>
    <property type="match status" value="1"/>
</dbReference>
<organism evidence="3 4">
    <name type="scientific">Polystyrenella longa</name>
    <dbReference type="NCBI Taxonomy" id="2528007"/>
    <lineage>
        <taxon>Bacteria</taxon>
        <taxon>Pseudomonadati</taxon>
        <taxon>Planctomycetota</taxon>
        <taxon>Planctomycetia</taxon>
        <taxon>Planctomycetales</taxon>
        <taxon>Planctomycetaceae</taxon>
        <taxon>Polystyrenella</taxon>
    </lineage>
</organism>
<dbReference type="InterPro" id="IPR021309">
    <property type="entry name" value="YgaP-like_TM"/>
</dbReference>
<gene>
    <name evidence="3" type="primary">ygaP_1</name>
    <name evidence="3" type="ORF">Pla110_13930</name>
</gene>
<dbReference type="InterPro" id="IPR050229">
    <property type="entry name" value="GlpE_sulfurtransferase"/>
</dbReference>
<dbReference type="InterPro" id="IPR001763">
    <property type="entry name" value="Rhodanese-like_dom"/>
</dbReference>
<keyword evidence="1" id="KW-0812">Transmembrane</keyword>
<protein>
    <submittedName>
        <fullName evidence="3">Inner membrane protein YgaP</fullName>
    </submittedName>
</protein>
<dbReference type="Gene3D" id="3.40.250.10">
    <property type="entry name" value="Rhodanese-like domain"/>
    <property type="match status" value="1"/>
</dbReference>
<dbReference type="Pfam" id="PF11127">
    <property type="entry name" value="YgaP-like_TM"/>
    <property type="match status" value="1"/>
</dbReference>
<dbReference type="OrthoDB" id="9800872at2"/>
<dbReference type="SMART" id="SM00450">
    <property type="entry name" value="RHOD"/>
    <property type="match status" value="1"/>
</dbReference>
<keyword evidence="1" id="KW-0472">Membrane</keyword>
<evidence type="ECO:0000259" key="2">
    <source>
        <dbReference type="PROSITE" id="PS50206"/>
    </source>
</evidence>
<keyword evidence="1" id="KW-1133">Transmembrane helix</keyword>
<dbReference type="KEGG" id="plon:Pla110_13930"/>
<sequence>MSLTTIRPEEVHRKLKSGEQIKLIDVRTPAEFQEVHATPAENHPLDQLDFETLKQLASQSDQPLYVLCKSGTRGKMACEKMMAAGIDNVVNMEGGTNAWMEQGYEVVRGESKVISLERQVRIAAGSLVLIGVAAGWFLHPAFYGLSAFVGAGLVFAGVTDTCGMAMMLGRMPWNQVCRPAAQPADKPLA</sequence>
<dbReference type="Pfam" id="PF00581">
    <property type="entry name" value="Rhodanese"/>
    <property type="match status" value="1"/>
</dbReference>
<feature type="transmembrane region" description="Helical" evidence="1">
    <location>
        <begin position="145"/>
        <end position="168"/>
    </location>
</feature>
<feature type="domain" description="Rhodanese" evidence="2">
    <location>
        <begin position="17"/>
        <end position="108"/>
    </location>
</feature>
<feature type="transmembrane region" description="Helical" evidence="1">
    <location>
        <begin position="120"/>
        <end position="139"/>
    </location>
</feature>
<dbReference type="SUPFAM" id="SSF52821">
    <property type="entry name" value="Rhodanese/Cell cycle control phosphatase"/>
    <property type="match status" value="1"/>
</dbReference>
<dbReference type="CDD" id="cd00158">
    <property type="entry name" value="RHOD"/>
    <property type="match status" value="1"/>
</dbReference>
<accession>A0A518CKD0</accession>
<evidence type="ECO:0000256" key="1">
    <source>
        <dbReference type="SAM" id="Phobius"/>
    </source>
</evidence>
<keyword evidence="4" id="KW-1185">Reference proteome</keyword>
<reference evidence="3 4" key="1">
    <citation type="submission" date="2019-02" db="EMBL/GenBank/DDBJ databases">
        <title>Deep-cultivation of Planctomycetes and their phenomic and genomic characterization uncovers novel biology.</title>
        <authorList>
            <person name="Wiegand S."/>
            <person name="Jogler M."/>
            <person name="Boedeker C."/>
            <person name="Pinto D."/>
            <person name="Vollmers J."/>
            <person name="Rivas-Marin E."/>
            <person name="Kohn T."/>
            <person name="Peeters S.H."/>
            <person name="Heuer A."/>
            <person name="Rast P."/>
            <person name="Oberbeckmann S."/>
            <person name="Bunk B."/>
            <person name="Jeske O."/>
            <person name="Meyerdierks A."/>
            <person name="Storesund J.E."/>
            <person name="Kallscheuer N."/>
            <person name="Luecker S."/>
            <person name="Lage O.M."/>
            <person name="Pohl T."/>
            <person name="Merkel B.J."/>
            <person name="Hornburger P."/>
            <person name="Mueller R.-W."/>
            <person name="Bruemmer F."/>
            <person name="Labrenz M."/>
            <person name="Spormann A.M."/>
            <person name="Op den Camp H."/>
            <person name="Overmann J."/>
            <person name="Amann R."/>
            <person name="Jetten M.S.M."/>
            <person name="Mascher T."/>
            <person name="Medema M.H."/>
            <person name="Devos D.P."/>
            <person name="Kaster A.-K."/>
            <person name="Ovreas L."/>
            <person name="Rohde M."/>
            <person name="Galperin M.Y."/>
            <person name="Jogler C."/>
        </authorList>
    </citation>
    <scope>NUCLEOTIDE SEQUENCE [LARGE SCALE GENOMIC DNA]</scope>
    <source>
        <strain evidence="3 4">Pla110</strain>
    </source>
</reference>
<dbReference type="Proteomes" id="UP000317178">
    <property type="component" value="Chromosome"/>
</dbReference>
<evidence type="ECO:0000313" key="4">
    <source>
        <dbReference type="Proteomes" id="UP000317178"/>
    </source>
</evidence>
<dbReference type="PROSITE" id="PS50206">
    <property type="entry name" value="RHODANESE_3"/>
    <property type="match status" value="1"/>
</dbReference>
<dbReference type="AlphaFoldDB" id="A0A518CKD0"/>
<proteinExistence type="predicted"/>
<dbReference type="RefSeq" id="WP_144994462.1">
    <property type="nucleotide sequence ID" value="NZ_CP036281.1"/>
</dbReference>
<evidence type="ECO:0000313" key="3">
    <source>
        <dbReference type="EMBL" id="QDU79680.1"/>
    </source>
</evidence>
<dbReference type="InterPro" id="IPR036873">
    <property type="entry name" value="Rhodanese-like_dom_sf"/>
</dbReference>
<dbReference type="Gene3D" id="6.10.140.1340">
    <property type="match status" value="1"/>
</dbReference>
<dbReference type="EMBL" id="CP036281">
    <property type="protein sequence ID" value="QDU79680.1"/>
    <property type="molecule type" value="Genomic_DNA"/>
</dbReference>
<name>A0A518CKD0_9PLAN</name>